<sequence length="168" mass="18296">MDTTFPYPAIRLPEGSWWDWDVLASDSGAFRPAAGPDLTYGHGRELLLRDPAFVSCPTAFHDPVFRAPTPEEPAAVTRHRGEQLTVLVAFEADAHGPEPGSCVVAAERLEIMREHVLRYWRDDAPPGQRFAPWVRPAAHRTGSPAAAPGGARTGRPRIRTAGPATPTD</sequence>
<evidence type="ECO:0000313" key="3">
    <source>
        <dbReference type="Proteomes" id="UP000634229"/>
    </source>
</evidence>
<name>A0ABS1NK61_9ACTN</name>
<proteinExistence type="predicted"/>
<evidence type="ECO:0000256" key="1">
    <source>
        <dbReference type="SAM" id="MobiDB-lite"/>
    </source>
</evidence>
<gene>
    <name evidence="2" type="ORF">JK363_28100</name>
</gene>
<feature type="compositionally biased region" description="Low complexity" evidence="1">
    <location>
        <begin position="159"/>
        <end position="168"/>
    </location>
</feature>
<evidence type="ECO:0000313" key="2">
    <source>
        <dbReference type="EMBL" id="MBL1100473.1"/>
    </source>
</evidence>
<reference evidence="2 3" key="1">
    <citation type="submission" date="2021-01" db="EMBL/GenBank/DDBJ databases">
        <title>WGS of actinomycetes isolated from Thailand.</title>
        <authorList>
            <person name="Thawai C."/>
        </authorList>
    </citation>
    <scope>NUCLEOTIDE SEQUENCE [LARGE SCALE GENOMIC DNA]</scope>
    <source>
        <strain evidence="2 3">CA1R205</strain>
    </source>
</reference>
<feature type="compositionally biased region" description="Low complexity" evidence="1">
    <location>
        <begin position="140"/>
        <end position="150"/>
    </location>
</feature>
<comment type="caution">
    <text evidence="2">The sequence shown here is derived from an EMBL/GenBank/DDBJ whole genome shotgun (WGS) entry which is preliminary data.</text>
</comment>
<keyword evidence="3" id="KW-1185">Reference proteome</keyword>
<protein>
    <submittedName>
        <fullName evidence="2">Uncharacterized protein</fullName>
    </submittedName>
</protein>
<feature type="region of interest" description="Disordered" evidence="1">
    <location>
        <begin position="138"/>
        <end position="168"/>
    </location>
</feature>
<dbReference type="Proteomes" id="UP000634229">
    <property type="component" value="Unassembled WGS sequence"/>
</dbReference>
<accession>A0ABS1NK61</accession>
<dbReference type="RefSeq" id="WP_201878523.1">
    <property type="nucleotide sequence ID" value="NZ_JAERRF010000019.1"/>
</dbReference>
<dbReference type="EMBL" id="JAERRF010000019">
    <property type="protein sequence ID" value="MBL1100473.1"/>
    <property type="molecule type" value="Genomic_DNA"/>
</dbReference>
<organism evidence="2 3">
    <name type="scientific">Streptomyces coffeae</name>
    <dbReference type="NCBI Taxonomy" id="621382"/>
    <lineage>
        <taxon>Bacteria</taxon>
        <taxon>Bacillati</taxon>
        <taxon>Actinomycetota</taxon>
        <taxon>Actinomycetes</taxon>
        <taxon>Kitasatosporales</taxon>
        <taxon>Streptomycetaceae</taxon>
        <taxon>Streptomyces</taxon>
    </lineage>
</organism>